<dbReference type="EMBL" id="JBHLYR010000063">
    <property type="protein sequence ID" value="MFB9994658.1"/>
    <property type="molecule type" value="Genomic_DNA"/>
</dbReference>
<organism evidence="1 2">
    <name type="scientific">Deinococcus oregonensis</name>
    <dbReference type="NCBI Taxonomy" id="1805970"/>
    <lineage>
        <taxon>Bacteria</taxon>
        <taxon>Thermotogati</taxon>
        <taxon>Deinococcota</taxon>
        <taxon>Deinococci</taxon>
        <taxon>Deinococcales</taxon>
        <taxon>Deinococcaceae</taxon>
        <taxon>Deinococcus</taxon>
    </lineage>
</organism>
<comment type="caution">
    <text evidence="1">The sequence shown here is derived from an EMBL/GenBank/DDBJ whole genome shotgun (WGS) entry which is preliminary data.</text>
</comment>
<protein>
    <submittedName>
        <fullName evidence="1">Uncharacterized protein</fullName>
    </submittedName>
</protein>
<evidence type="ECO:0000313" key="2">
    <source>
        <dbReference type="Proteomes" id="UP001589733"/>
    </source>
</evidence>
<name>A0ABV6B8D0_9DEIO</name>
<reference evidence="1 2" key="1">
    <citation type="submission" date="2024-09" db="EMBL/GenBank/DDBJ databases">
        <authorList>
            <person name="Sun Q."/>
            <person name="Mori K."/>
        </authorList>
    </citation>
    <scope>NUCLEOTIDE SEQUENCE [LARGE SCALE GENOMIC DNA]</scope>
    <source>
        <strain evidence="1 2">JCM 13503</strain>
    </source>
</reference>
<keyword evidence="2" id="KW-1185">Reference proteome</keyword>
<sequence length="61" mass="6785">MAFILVMASMTILMMVLAFLTLTREDREIVQEQLALDAEARPALVPVTVSQHNTGFHSPTQ</sequence>
<proteinExistence type="predicted"/>
<gene>
    <name evidence="1" type="ORF">ACFFLM_22105</name>
</gene>
<accession>A0ABV6B8D0</accession>
<evidence type="ECO:0000313" key="1">
    <source>
        <dbReference type="EMBL" id="MFB9994658.1"/>
    </source>
</evidence>
<dbReference type="Proteomes" id="UP001589733">
    <property type="component" value="Unassembled WGS sequence"/>
</dbReference>
<dbReference type="RefSeq" id="WP_380015816.1">
    <property type="nucleotide sequence ID" value="NZ_JBHLYR010000063.1"/>
</dbReference>